<dbReference type="InterPro" id="IPR036069">
    <property type="entry name" value="DUF34/NIF3_sf"/>
</dbReference>
<dbReference type="EMBL" id="CP145316">
    <property type="protein sequence ID" value="XAM18527.1"/>
    <property type="molecule type" value="Genomic_DNA"/>
</dbReference>
<dbReference type="InterPro" id="IPR002678">
    <property type="entry name" value="DUF34/NIF3"/>
</dbReference>
<organism evidence="3 4">
    <name type="scientific">Helicobacter mastomyrinus</name>
    <dbReference type="NCBI Taxonomy" id="287948"/>
    <lineage>
        <taxon>Bacteria</taxon>
        <taxon>Pseudomonadati</taxon>
        <taxon>Campylobacterota</taxon>
        <taxon>Epsilonproteobacteria</taxon>
        <taxon>Campylobacterales</taxon>
        <taxon>Helicobacteraceae</taxon>
        <taxon>Helicobacter</taxon>
    </lineage>
</organism>
<dbReference type="RefSeq" id="WP_300446828.1">
    <property type="nucleotide sequence ID" value="NZ_CP145316.1"/>
</dbReference>
<accession>A0ABZ3F8S1</accession>
<dbReference type="SUPFAM" id="SSF102705">
    <property type="entry name" value="NIF3 (NGG1p interacting factor 3)-like"/>
    <property type="match status" value="1"/>
</dbReference>
<proteinExistence type="inferred from homology"/>
<keyword evidence="2" id="KW-0479">Metal-binding</keyword>
<comment type="similarity">
    <text evidence="1">Belongs to the GTP cyclohydrolase I type 2/NIF3 family.</text>
</comment>
<evidence type="ECO:0000313" key="3">
    <source>
        <dbReference type="EMBL" id="XAM18527.1"/>
    </source>
</evidence>
<keyword evidence="4" id="KW-1185">Reference proteome</keyword>
<dbReference type="Proteomes" id="UP001434737">
    <property type="component" value="Chromosome"/>
</dbReference>
<evidence type="ECO:0000256" key="2">
    <source>
        <dbReference type="ARBA" id="ARBA00022723"/>
    </source>
</evidence>
<reference evidence="3 4" key="1">
    <citation type="submission" date="2024-02" db="EMBL/GenBank/DDBJ databases">
        <title>Genome and pathogenicity analysis of Helicobacter mastomyrinus isolated from mice.</title>
        <authorList>
            <person name="Zhu L."/>
        </authorList>
    </citation>
    <scope>NUCLEOTIDE SEQUENCE [LARGE SCALE GENOMIC DNA]</scope>
    <source>
        <strain evidence="3 4">Hm-17</strain>
    </source>
</reference>
<sequence>MQYNKVKDIYELCHHISPFDTQESWDKSGLNLGSMNDTFEHILVCLEVNLNIAQALQPKTLLITHHPLFFQPLNAFCTDRYPANIAQILLQKHCCVISLHTNFDKSHLNTYLTHKVLQWEHFVAQGLFMYGSIAPISLPNLAQYVCKSLQTDYMQYIQGDVESIKEHSISDVYIVCGSGCSLLSCIPPSPSTCFITSDVKHHDAMIAKSMGISLIDMGHYESEKYFVEIFDSILQNAGYNVIIADCENPFSLCLNKPRD</sequence>
<gene>
    <name evidence="3" type="ORF">V3I05_02280</name>
</gene>
<dbReference type="Pfam" id="PF01784">
    <property type="entry name" value="DUF34_NIF3"/>
    <property type="match status" value="1"/>
</dbReference>
<evidence type="ECO:0000256" key="1">
    <source>
        <dbReference type="ARBA" id="ARBA00006964"/>
    </source>
</evidence>
<dbReference type="PANTHER" id="PTHR13799">
    <property type="entry name" value="NGG1 INTERACTING FACTOR 3"/>
    <property type="match status" value="1"/>
</dbReference>
<protein>
    <submittedName>
        <fullName evidence="3">Nif3-like dinuclear metal center hexameric protein</fullName>
    </submittedName>
</protein>
<dbReference type="NCBIfam" id="TIGR00486">
    <property type="entry name" value="YbgI_SA1388"/>
    <property type="match status" value="1"/>
</dbReference>
<dbReference type="PANTHER" id="PTHR13799:SF14">
    <property type="entry name" value="GTP CYCLOHYDROLASE 1 TYPE 2 HOMOLOG"/>
    <property type="match status" value="1"/>
</dbReference>
<evidence type="ECO:0000313" key="4">
    <source>
        <dbReference type="Proteomes" id="UP001434737"/>
    </source>
</evidence>
<dbReference type="Gene3D" id="3.40.1390.30">
    <property type="entry name" value="NIF3 (NGG1p interacting factor 3)-like"/>
    <property type="match status" value="2"/>
</dbReference>
<name>A0ABZ3F8S1_9HELI</name>